<evidence type="ECO:0000313" key="1">
    <source>
        <dbReference type="EMBL" id="POM76231.1"/>
    </source>
</evidence>
<dbReference type="Proteomes" id="UP000237271">
    <property type="component" value="Unassembled WGS sequence"/>
</dbReference>
<protein>
    <submittedName>
        <fullName evidence="1">Uncharacterized protein</fullName>
    </submittedName>
</protein>
<name>A0A2P4YEK1_9STRA</name>
<proteinExistence type="predicted"/>
<accession>A0A2P4YEK1</accession>
<reference evidence="1 2" key="1">
    <citation type="journal article" date="2017" name="Genome Biol. Evol.">
        <title>Phytophthora megakarya and P. palmivora, closely related causal agents of cacao black pod rot, underwent increases in genome sizes and gene numbers by different mechanisms.</title>
        <authorList>
            <person name="Ali S.S."/>
            <person name="Shao J."/>
            <person name="Lary D.J."/>
            <person name="Kronmiller B."/>
            <person name="Shen D."/>
            <person name="Strem M.D."/>
            <person name="Amoako-Attah I."/>
            <person name="Akrofi A.Y."/>
            <person name="Begoude B.A."/>
            <person name="Ten Hoopen G.M."/>
            <person name="Coulibaly K."/>
            <person name="Kebe B.I."/>
            <person name="Melnick R.L."/>
            <person name="Guiltinan M.J."/>
            <person name="Tyler B.M."/>
            <person name="Meinhardt L.W."/>
            <person name="Bailey B.A."/>
        </authorList>
    </citation>
    <scope>NUCLEOTIDE SEQUENCE [LARGE SCALE GENOMIC DNA]</scope>
    <source>
        <strain evidence="2">sbr112.9</strain>
    </source>
</reference>
<dbReference type="EMBL" id="NCKW01003495">
    <property type="protein sequence ID" value="POM76231.1"/>
    <property type="molecule type" value="Genomic_DNA"/>
</dbReference>
<sequence>MVCLWAGKRRWPQTRSYYKAKIGATSRRKGLASAERRARKWEKLSEAAATGLGDLEWRRLRLLVLTLEENKSCSGSSIMLSRFTISDAKVLAAHI</sequence>
<comment type="caution">
    <text evidence="1">The sequence shown here is derived from an EMBL/GenBank/DDBJ whole genome shotgun (WGS) entry which is preliminary data.</text>
</comment>
<dbReference type="AlphaFoldDB" id="A0A2P4YEK1"/>
<evidence type="ECO:0000313" key="2">
    <source>
        <dbReference type="Proteomes" id="UP000237271"/>
    </source>
</evidence>
<organism evidence="1 2">
    <name type="scientific">Phytophthora palmivora</name>
    <dbReference type="NCBI Taxonomy" id="4796"/>
    <lineage>
        <taxon>Eukaryota</taxon>
        <taxon>Sar</taxon>
        <taxon>Stramenopiles</taxon>
        <taxon>Oomycota</taxon>
        <taxon>Peronosporomycetes</taxon>
        <taxon>Peronosporales</taxon>
        <taxon>Peronosporaceae</taxon>
        <taxon>Phytophthora</taxon>
    </lineage>
</organism>
<gene>
    <name evidence="1" type="ORF">PHPALM_6558</name>
</gene>
<keyword evidence="2" id="KW-1185">Reference proteome</keyword>